<comment type="caution">
    <text evidence="1">The sequence shown here is derived from an EMBL/GenBank/DDBJ whole genome shotgun (WGS) entry which is preliminary data.</text>
</comment>
<keyword evidence="2" id="KW-1185">Reference proteome</keyword>
<reference evidence="1" key="2">
    <citation type="submission" date="2020-06" db="EMBL/GenBank/DDBJ databases">
        <title>Helianthus annuus Genome sequencing and assembly Release 2.</title>
        <authorList>
            <person name="Gouzy J."/>
            <person name="Langlade N."/>
            <person name="Munos S."/>
        </authorList>
    </citation>
    <scope>NUCLEOTIDE SEQUENCE</scope>
    <source>
        <tissue evidence="1">Leaves</tissue>
    </source>
</reference>
<protein>
    <submittedName>
        <fullName evidence="1">Uncharacterized protein</fullName>
    </submittedName>
</protein>
<evidence type="ECO:0000313" key="1">
    <source>
        <dbReference type="EMBL" id="KAF5806486.1"/>
    </source>
</evidence>
<organism evidence="1 2">
    <name type="scientific">Helianthus annuus</name>
    <name type="common">Common sunflower</name>
    <dbReference type="NCBI Taxonomy" id="4232"/>
    <lineage>
        <taxon>Eukaryota</taxon>
        <taxon>Viridiplantae</taxon>
        <taxon>Streptophyta</taxon>
        <taxon>Embryophyta</taxon>
        <taxon>Tracheophyta</taxon>
        <taxon>Spermatophyta</taxon>
        <taxon>Magnoliopsida</taxon>
        <taxon>eudicotyledons</taxon>
        <taxon>Gunneridae</taxon>
        <taxon>Pentapetalae</taxon>
        <taxon>asterids</taxon>
        <taxon>campanulids</taxon>
        <taxon>Asterales</taxon>
        <taxon>Asteraceae</taxon>
        <taxon>Asteroideae</taxon>
        <taxon>Heliantheae alliance</taxon>
        <taxon>Heliantheae</taxon>
        <taxon>Helianthus</taxon>
    </lineage>
</organism>
<dbReference type="Proteomes" id="UP000215914">
    <property type="component" value="Unassembled WGS sequence"/>
</dbReference>
<accession>A0A9K3J0E8</accession>
<name>A0A9K3J0E8_HELAN</name>
<reference evidence="1" key="1">
    <citation type="journal article" date="2017" name="Nature">
        <title>The sunflower genome provides insights into oil metabolism, flowering and Asterid evolution.</title>
        <authorList>
            <person name="Badouin H."/>
            <person name="Gouzy J."/>
            <person name="Grassa C.J."/>
            <person name="Murat F."/>
            <person name="Staton S.E."/>
            <person name="Cottret L."/>
            <person name="Lelandais-Briere C."/>
            <person name="Owens G.L."/>
            <person name="Carrere S."/>
            <person name="Mayjonade B."/>
            <person name="Legrand L."/>
            <person name="Gill N."/>
            <person name="Kane N.C."/>
            <person name="Bowers J.E."/>
            <person name="Hubner S."/>
            <person name="Bellec A."/>
            <person name="Berard A."/>
            <person name="Berges H."/>
            <person name="Blanchet N."/>
            <person name="Boniface M.C."/>
            <person name="Brunel D."/>
            <person name="Catrice O."/>
            <person name="Chaidir N."/>
            <person name="Claudel C."/>
            <person name="Donnadieu C."/>
            <person name="Faraut T."/>
            <person name="Fievet G."/>
            <person name="Helmstetter N."/>
            <person name="King M."/>
            <person name="Knapp S.J."/>
            <person name="Lai Z."/>
            <person name="Le Paslier M.C."/>
            <person name="Lippi Y."/>
            <person name="Lorenzon L."/>
            <person name="Mandel J.R."/>
            <person name="Marage G."/>
            <person name="Marchand G."/>
            <person name="Marquand E."/>
            <person name="Bret-Mestries E."/>
            <person name="Morien E."/>
            <person name="Nambeesan S."/>
            <person name="Nguyen T."/>
            <person name="Pegot-Espagnet P."/>
            <person name="Pouilly N."/>
            <person name="Raftis F."/>
            <person name="Sallet E."/>
            <person name="Schiex T."/>
            <person name="Thomas J."/>
            <person name="Vandecasteele C."/>
            <person name="Vares D."/>
            <person name="Vear F."/>
            <person name="Vautrin S."/>
            <person name="Crespi M."/>
            <person name="Mangin B."/>
            <person name="Burke J.M."/>
            <person name="Salse J."/>
            <person name="Munos S."/>
            <person name="Vincourt P."/>
            <person name="Rieseberg L.H."/>
            <person name="Langlade N.B."/>
        </authorList>
    </citation>
    <scope>NUCLEOTIDE SEQUENCE</scope>
    <source>
        <tissue evidence="1">Leaves</tissue>
    </source>
</reference>
<proteinExistence type="predicted"/>
<dbReference type="AlphaFoldDB" id="A0A9K3J0E8"/>
<dbReference type="EMBL" id="MNCJ02000320">
    <property type="protein sequence ID" value="KAF5806486.1"/>
    <property type="molecule type" value="Genomic_DNA"/>
</dbReference>
<gene>
    <name evidence="1" type="ORF">HanXRQr2_Chr05g0222031</name>
</gene>
<sequence>MAAGRRRSFRAQFRRDCWTVVDRKVESGGCWWRRWKVGREGERGCW</sequence>
<dbReference type="Gramene" id="mRNA:HanXRQr2_Chr05g0222031">
    <property type="protein sequence ID" value="mRNA:HanXRQr2_Chr05g0222031"/>
    <property type="gene ID" value="HanXRQr2_Chr05g0222031"/>
</dbReference>
<evidence type="ECO:0000313" key="2">
    <source>
        <dbReference type="Proteomes" id="UP000215914"/>
    </source>
</evidence>